<keyword evidence="2" id="KW-1185">Reference proteome</keyword>
<sequence length="172" mass="18841">MPDNSLRMTVGDVDAAPEDPNAVRVTSYRAPPSRTQCDSEHIKKVKGWWCSTTVSPVEVEGEIVVGGAKPRARIHGAGFTSRCSDRPGRMRQAYRIERDSWSGWRGYSDFTHTAWTPAQQQREGKVSAPCPDGRVGTYDYRLAVRIEVDGVRVGDSRAAGARIRADCGTGSS</sequence>
<gene>
    <name evidence="1" type="ORF">ACFPA8_19455</name>
</gene>
<dbReference type="RefSeq" id="WP_386450204.1">
    <property type="nucleotide sequence ID" value="NZ_JBHSFH010000010.1"/>
</dbReference>
<proteinExistence type="predicted"/>
<accession>A0ABV9ACG9</accession>
<name>A0ABV9ACG9_9ACTN</name>
<comment type="caution">
    <text evidence="1">The sequence shown here is derived from an EMBL/GenBank/DDBJ whole genome shotgun (WGS) entry which is preliminary data.</text>
</comment>
<evidence type="ECO:0000313" key="1">
    <source>
        <dbReference type="EMBL" id="MFC4496308.1"/>
    </source>
</evidence>
<organism evidence="1 2">
    <name type="scientific">Streptomyces ovatisporus</name>
    <dbReference type="NCBI Taxonomy" id="1128682"/>
    <lineage>
        <taxon>Bacteria</taxon>
        <taxon>Bacillati</taxon>
        <taxon>Actinomycetota</taxon>
        <taxon>Actinomycetes</taxon>
        <taxon>Kitasatosporales</taxon>
        <taxon>Streptomycetaceae</taxon>
        <taxon>Streptomyces</taxon>
    </lineage>
</organism>
<dbReference type="EMBL" id="JBHSFH010000010">
    <property type="protein sequence ID" value="MFC4496308.1"/>
    <property type="molecule type" value="Genomic_DNA"/>
</dbReference>
<evidence type="ECO:0000313" key="2">
    <source>
        <dbReference type="Proteomes" id="UP001595997"/>
    </source>
</evidence>
<reference evidence="2" key="1">
    <citation type="journal article" date="2019" name="Int. J. Syst. Evol. Microbiol.">
        <title>The Global Catalogue of Microorganisms (GCM) 10K type strain sequencing project: providing services to taxonomists for standard genome sequencing and annotation.</title>
        <authorList>
            <consortium name="The Broad Institute Genomics Platform"/>
            <consortium name="The Broad Institute Genome Sequencing Center for Infectious Disease"/>
            <person name="Wu L."/>
            <person name="Ma J."/>
        </authorList>
    </citation>
    <scope>NUCLEOTIDE SEQUENCE [LARGE SCALE GENOMIC DNA]</scope>
    <source>
        <strain evidence="2">CGMCC 4.7357</strain>
    </source>
</reference>
<dbReference type="Proteomes" id="UP001595997">
    <property type="component" value="Unassembled WGS sequence"/>
</dbReference>
<protein>
    <submittedName>
        <fullName evidence="1">Uncharacterized protein</fullName>
    </submittedName>
</protein>